<dbReference type="InterPro" id="IPR013766">
    <property type="entry name" value="Thioredoxin_domain"/>
</dbReference>
<dbReference type="PANTHER" id="PTHR13887:SF55">
    <property type="entry name" value="SLR0313 PROTEIN"/>
    <property type="match status" value="1"/>
</dbReference>
<accession>A0A7Y6DW61</accession>
<evidence type="ECO:0000256" key="1">
    <source>
        <dbReference type="ARBA" id="ARBA00005791"/>
    </source>
</evidence>
<dbReference type="EMBL" id="JABMCI010000043">
    <property type="protein sequence ID" value="NUU16268.1"/>
    <property type="molecule type" value="Genomic_DNA"/>
</dbReference>
<dbReference type="InterPro" id="IPR012336">
    <property type="entry name" value="Thioredoxin-like_fold"/>
</dbReference>
<dbReference type="PROSITE" id="PS51352">
    <property type="entry name" value="THIOREDOXIN_2"/>
    <property type="match status" value="1"/>
</dbReference>
<comment type="similarity">
    <text evidence="1">Belongs to the thioredoxin family. DsbA subfamily.</text>
</comment>
<evidence type="ECO:0000313" key="3">
    <source>
        <dbReference type="EMBL" id="NUU16268.1"/>
    </source>
</evidence>
<dbReference type="RefSeq" id="WP_175346164.1">
    <property type="nucleotide sequence ID" value="NZ_JABMCI010000043.1"/>
</dbReference>
<dbReference type="InterPro" id="IPR036249">
    <property type="entry name" value="Thioredoxin-like_sf"/>
</dbReference>
<organism evidence="3 4">
    <name type="scientific">Cellulomonas humilata</name>
    <dbReference type="NCBI Taxonomy" id="144055"/>
    <lineage>
        <taxon>Bacteria</taxon>
        <taxon>Bacillati</taxon>
        <taxon>Actinomycetota</taxon>
        <taxon>Actinomycetes</taxon>
        <taxon>Micrococcales</taxon>
        <taxon>Cellulomonadaceae</taxon>
        <taxon>Cellulomonas</taxon>
    </lineage>
</organism>
<dbReference type="Proteomes" id="UP000565724">
    <property type="component" value="Unassembled WGS sequence"/>
</dbReference>
<feature type="domain" description="Thioredoxin" evidence="2">
    <location>
        <begin position="1"/>
        <end position="169"/>
    </location>
</feature>
<dbReference type="Gene3D" id="3.40.30.10">
    <property type="entry name" value="Glutaredoxin"/>
    <property type="match status" value="1"/>
</dbReference>
<keyword evidence="4" id="KW-1185">Reference proteome</keyword>
<comment type="caution">
    <text evidence="3">The sequence shown here is derived from an EMBL/GenBank/DDBJ whole genome shotgun (WGS) entry which is preliminary data.</text>
</comment>
<name>A0A7Y6DW61_9CELL</name>
<evidence type="ECO:0000259" key="2">
    <source>
        <dbReference type="PROSITE" id="PS51352"/>
    </source>
</evidence>
<gene>
    <name evidence="3" type="ORF">HP550_03260</name>
</gene>
<proteinExistence type="inferred from homology"/>
<dbReference type="AlphaFoldDB" id="A0A7Y6DW61"/>
<protein>
    <submittedName>
        <fullName evidence="3">Thioredoxin domain-containing protein</fullName>
    </submittedName>
</protein>
<sequence length="169" mass="18199">MTDDISEDRHVYGRADAPITVLEFGDLECPYCRAAAPALRQLVDSSDGQVRLVWRHFPLFEVHPSALSAALAAEAAGAHGKFWDMHDELFSHQDRLADQDLRAAAQKLGLDPDEVAGDGAQAYAPAISADYSGGIEAGVRGTPTVFVGGTRFHGKVTLDRLREAVEAAR</sequence>
<reference evidence="3 4" key="1">
    <citation type="submission" date="2020-05" db="EMBL/GenBank/DDBJ databases">
        <title>Genome Sequencing of Type Strains.</title>
        <authorList>
            <person name="Lemaire J.F."/>
            <person name="Inderbitzin P."/>
            <person name="Gregorio O.A."/>
            <person name="Collins S.B."/>
            <person name="Wespe N."/>
            <person name="Knight-Connoni V."/>
        </authorList>
    </citation>
    <scope>NUCLEOTIDE SEQUENCE [LARGE SCALE GENOMIC DNA]</scope>
    <source>
        <strain evidence="3 4">ATCC 25174</strain>
    </source>
</reference>
<dbReference type="SUPFAM" id="SSF52833">
    <property type="entry name" value="Thioredoxin-like"/>
    <property type="match status" value="1"/>
</dbReference>
<evidence type="ECO:0000313" key="4">
    <source>
        <dbReference type="Proteomes" id="UP000565724"/>
    </source>
</evidence>
<dbReference type="PANTHER" id="PTHR13887">
    <property type="entry name" value="GLUTATHIONE S-TRANSFERASE KAPPA"/>
    <property type="match status" value="1"/>
</dbReference>
<dbReference type="Pfam" id="PF13462">
    <property type="entry name" value="Thioredoxin_4"/>
    <property type="match status" value="1"/>
</dbReference>